<keyword evidence="2" id="KW-1185">Reference proteome</keyword>
<organism evidence="1 2">
    <name type="scientific">Microbispora triticiradicis</name>
    <dbReference type="NCBI Taxonomy" id="2200763"/>
    <lineage>
        <taxon>Bacteria</taxon>
        <taxon>Bacillati</taxon>
        <taxon>Actinomycetota</taxon>
        <taxon>Actinomycetes</taxon>
        <taxon>Streptosporangiales</taxon>
        <taxon>Streptosporangiaceae</taxon>
        <taxon>Microbispora</taxon>
    </lineage>
</organism>
<accession>A0ABX9LJ21</accession>
<sequence>MRVDSNEDLLEYGDGAVTGMSPHAKDVGVSRHGRFAAWREGRTGWLLDARTRAAVRLPGGATDQMSFSDAGYLQWRTAGGYDVLDLATLDHRC</sequence>
<gene>
    <name evidence="1" type="ORF">DI270_016110</name>
</gene>
<comment type="caution">
    <text evidence="1">The sequence shown here is derived from an EMBL/GenBank/DDBJ whole genome shotgun (WGS) entry which is preliminary data.</text>
</comment>
<protein>
    <submittedName>
        <fullName evidence="1">Uncharacterized protein</fullName>
    </submittedName>
</protein>
<evidence type="ECO:0000313" key="1">
    <source>
        <dbReference type="EMBL" id="RGA03971.1"/>
    </source>
</evidence>
<name>A0ABX9LJ21_9ACTN</name>
<dbReference type="RefSeq" id="WP_111700714.1">
    <property type="nucleotide sequence ID" value="NZ_QFZU02000067.1"/>
</dbReference>
<dbReference type="Proteomes" id="UP000262538">
    <property type="component" value="Unassembled WGS sequence"/>
</dbReference>
<evidence type="ECO:0000313" key="2">
    <source>
        <dbReference type="Proteomes" id="UP000262538"/>
    </source>
</evidence>
<proteinExistence type="predicted"/>
<dbReference type="EMBL" id="QFZU02000067">
    <property type="protein sequence ID" value="RGA03971.1"/>
    <property type="molecule type" value="Genomic_DNA"/>
</dbReference>
<reference evidence="1 2" key="1">
    <citation type="submission" date="2018-08" db="EMBL/GenBank/DDBJ databases">
        <title>Microbispora. triticiradicis sp. nov., a novel actinomycete isolated from the root of wheat (Triticum aestivum L.)).</title>
        <authorList>
            <person name="Han C."/>
        </authorList>
    </citation>
    <scope>NUCLEOTIDE SEQUENCE [LARGE SCALE GENOMIC DNA]</scope>
    <source>
        <strain evidence="1 2">NEAU-HRDPA2-9</strain>
    </source>
</reference>